<feature type="transmembrane region" description="Helical" evidence="6">
    <location>
        <begin position="320"/>
        <end position="340"/>
    </location>
</feature>
<feature type="transmembrane region" description="Helical" evidence="6">
    <location>
        <begin position="401"/>
        <end position="421"/>
    </location>
</feature>
<feature type="transmembrane region" description="Helical" evidence="6">
    <location>
        <begin position="94"/>
        <end position="113"/>
    </location>
</feature>
<feature type="transmembrane region" description="Helical" evidence="6">
    <location>
        <begin position="531"/>
        <end position="550"/>
    </location>
</feature>
<evidence type="ECO:0000256" key="4">
    <source>
        <dbReference type="ARBA" id="ARBA00022989"/>
    </source>
</evidence>
<dbReference type="GO" id="GO:0022857">
    <property type="term" value="F:transmembrane transporter activity"/>
    <property type="evidence" value="ECO:0007669"/>
    <property type="project" value="InterPro"/>
</dbReference>
<gene>
    <name evidence="7" type="ORF">Taro_017943</name>
</gene>
<name>A0A843UXL5_COLES</name>
<feature type="transmembrane region" description="Helical" evidence="6">
    <location>
        <begin position="360"/>
        <end position="380"/>
    </location>
</feature>
<dbReference type="AlphaFoldDB" id="A0A843UXL5"/>
<dbReference type="InterPro" id="IPR036259">
    <property type="entry name" value="MFS_trans_sf"/>
</dbReference>
<dbReference type="Gene3D" id="1.20.1250.20">
    <property type="entry name" value="MFS general substrate transporter like domains"/>
    <property type="match status" value="1"/>
</dbReference>
<keyword evidence="8" id="KW-1185">Reference proteome</keyword>
<feature type="transmembrane region" description="Helical" evidence="6">
    <location>
        <begin position="481"/>
        <end position="504"/>
    </location>
</feature>
<protein>
    <submittedName>
        <fullName evidence="7">Uncharacterized protein</fullName>
    </submittedName>
</protein>
<comment type="subcellular location">
    <subcellularLocation>
        <location evidence="1">Membrane</location>
        <topology evidence="1">Multi-pass membrane protein</topology>
    </subcellularLocation>
</comment>
<reference evidence="7" key="1">
    <citation type="submission" date="2017-07" db="EMBL/GenBank/DDBJ databases">
        <title>Taro Niue Genome Assembly and Annotation.</title>
        <authorList>
            <person name="Atibalentja N."/>
            <person name="Keating K."/>
            <person name="Fields C.J."/>
        </authorList>
    </citation>
    <scope>NUCLEOTIDE SEQUENCE</scope>
    <source>
        <strain evidence="7">Niue_2</strain>
        <tissue evidence="7">Leaf</tissue>
    </source>
</reference>
<dbReference type="Pfam" id="PF00854">
    <property type="entry name" value="PTR2"/>
    <property type="match status" value="1"/>
</dbReference>
<keyword evidence="5 6" id="KW-0472">Membrane</keyword>
<organism evidence="7 8">
    <name type="scientific">Colocasia esculenta</name>
    <name type="common">Wild taro</name>
    <name type="synonym">Arum esculentum</name>
    <dbReference type="NCBI Taxonomy" id="4460"/>
    <lineage>
        <taxon>Eukaryota</taxon>
        <taxon>Viridiplantae</taxon>
        <taxon>Streptophyta</taxon>
        <taxon>Embryophyta</taxon>
        <taxon>Tracheophyta</taxon>
        <taxon>Spermatophyta</taxon>
        <taxon>Magnoliopsida</taxon>
        <taxon>Liliopsida</taxon>
        <taxon>Araceae</taxon>
        <taxon>Aroideae</taxon>
        <taxon>Colocasieae</taxon>
        <taxon>Colocasia</taxon>
    </lineage>
</organism>
<proteinExistence type="inferred from homology"/>
<feature type="transmembrane region" description="Helical" evidence="6">
    <location>
        <begin position="64"/>
        <end position="82"/>
    </location>
</feature>
<dbReference type="GO" id="GO:0016020">
    <property type="term" value="C:membrane"/>
    <property type="evidence" value="ECO:0007669"/>
    <property type="project" value="UniProtKB-SubCell"/>
</dbReference>
<evidence type="ECO:0000256" key="1">
    <source>
        <dbReference type="ARBA" id="ARBA00004141"/>
    </source>
</evidence>
<dbReference type="InterPro" id="IPR000109">
    <property type="entry name" value="POT_fam"/>
</dbReference>
<dbReference type="SMR" id="A0A843UXL5"/>
<accession>A0A843UXL5</accession>
<comment type="caution">
    <text evidence="7">The sequence shown here is derived from an EMBL/GenBank/DDBJ whole genome shotgun (WGS) entry which is preliminary data.</text>
</comment>
<evidence type="ECO:0000313" key="7">
    <source>
        <dbReference type="EMBL" id="MQL85423.1"/>
    </source>
</evidence>
<keyword evidence="3 6" id="KW-0812">Transmembrane</keyword>
<comment type="similarity">
    <text evidence="2">Belongs to the major facilitator superfamily. Proton-dependent oligopeptide transporter (POT/PTR) (TC 2.A.17) family.</text>
</comment>
<evidence type="ECO:0000256" key="6">
    <source>
        <dbReference type="SAM" id="Phobius"/>
    </source>
</evidence>
<dbReference type="SUPFAM" id="SSF103473">
    <property type="entry name" value="MFS general substrate transporter"/>
    <property type="match status" value="2"/>
</dbReference>
<dbReference type="EMBL" id="NMUH01000827">
    <property type="protein sequence ID" value="MQL85423.1"/>
    <property type="molecule type" value="Genomic_DNA"/>
</dbReference>
<feature type="transmembrane region" description="Helical" evidence="6">
    <location>
        <begin position="181"/>
        <end position="203"/>
    </location>
</feature>
<evidence type="ECO:0000256" key="2">
    <source>
        <dbReference type="ARBA" id="ARBA00005982"/>
    </source>
</evidence>
<sequence>MAVEGFVDWKGNPVDKRWHGKTRATMFIHFMMVMSQLAYVSNVLNLVTYLHGTMHAGVASSSTMVTNFIGGTSAFALLGAFLSDSYITRLRTMFIFGPLEFLGYGLLALQAHLPSLRPPECDISREWSNCKQIHGFSAVFLYLGMYTLALGEGCLRATLASFGGDQFDSDDPAESKLKSSFFNWFTFAISLGAFIGLILIVWIENNKGWDYGFAISALVVLLGLLVLASGFPLYRNFRPTGSPLTRMLQVFVAAFKNRKLILPESVDHLKQDNAQEEMVGMEVLPPTRGLRFLEKASISHVGSGDWSYCSRAKVEETKAVLRMFPIFISAILSYIPSPLLLTFTVQQGSTMNTKLGKIHIPPSSLFVIPVTFQMVILVAYDRFFVPLARNITGYTSGITHLQRVGVGFLSISLATCVAAVIEGKRKMLAEEHGLADSGGAVPMSVLWLGLQFFIFGITDVSAFVGLLEYFNSEAPTGMKSIGTAIFWCALGLSSLFGTLLVQLVNKVTRRGDGRAGWLEGNNLNRSHLDRFYWLLSAFGLVALLNYVYWARRYSYRQDPRVKT</sequence>
<evidence type="ECO:0000256" key="5">
    <source>
        <dbReference type="ARBA" id="ARBA00023136"/>
    </source>
</evidence>
<keyword evidence="4 6" id="KW-1133">Transmembrane helix</keyword>
<evidence type="ECO:0000256" key="3">
    <source>
        <dbReference type="ARBA" id="ARBA00022692"/>
    </source>
</evidence>
<feature type="transmembrane region" description="Helical" evidence="6">
    <location>
        <begin position="26"/>
        <end position="44"/>
    </location>
</feature>
<dbReference type="Proteomes" id="UP000652761">
    <property type="component" value="Unassembled WGS sequence"/>
</dbReference>
<feature type="transmembrane region" description="Helical" evidence="6">
    <location>
        <begin position="441"/>
        <end position="469"/>
    </location>
</feature>
<evidence type="ECO:0000313" key="8">
    <source>
        <dbReference type="Proteomes" id="UP000652761"/>
    </source>
</evidence>
<feature type="transmembrane region" description="Helical" evidence="6">
    <location>
        <begin position="133"/>
        <end position="151"/>
    </location>
</feature>
<feature type="transmembrane region" description="Helical" evidence="6">
    <location>
        <begin position="209"/>
        <end position="234"/>
    </location>
</feature>
<dbReference type="PANTHER" id="PTHR11654">
    <property type="entry name" value="OLIGOPEPTIDE TRANSPORTER-RELATED"/>
    <property type="match status" value="1"/>
</dbReference>
<dbReference type="OrthoDB" id="8904098at2759"/>